<dbReference type="OrthoDB" id="10016240at2"/>
<reference evidence="1 2" key="1">
    <citation type="journal article" date="2018" name="Environ. Microbiol.">
        <title>Isolation and genomic characterization of Novimethylophilus kurashikiensis gen. nov. sp. nov., a new lanthanide-dependent methylotrophic species of Methylophilaceae.</title>
        <authorList>
            <person name="Lv H."/>
            <person name="Sahin N."/>
            <person name="Tani A."/>
        </authorList>
    </citation>
    <scope>NUCLEOTIDE SEQUENCE [LARGE SCALE GENOMIC DNA]</scope>
    <source>
        <strain evidence="1 2">La2-4</strain>
    </source>
</reference>
<proteinExistence type="predicted"/>
<evidence type="ECO:0000313" key="2">
    <source>
        <dbReference type="Proteomes" id="UP000245081"/>
    </source>
</evidence>
<organism evidence="1 2">
    <name type="scientific">Novimethylophilus kurashikiensis</name>
    <dbReference type="NCBI Taxonomy" id="1825523"/>
    <lineage>
        <taxon>Bacteria</taxon>
        <taxon>Pseudomonadati</taxon>
        <taxon>Pseudomonadota</taxon>
        <taxon>Betaproteobacteria</taxon>
        <taxon>Nitrosomonadales</taxon>
        <taxon>Methylophilaceae</taxon>
        <taxon>Novimethylophilus</taxon>
    </lineage>
</organism>
<gene>
    <name evidence="1" type="ORF">NMK_2193</name>
</gene>
<dbReference type="EMBL" id="BDOQ01000008">
    <property type="protein sequence ID" value="GBG14594.1"/>
    <property type="molecule type" value="Genomic_DNA"/>
</dbReference>
<accession>A0A2R5FDD5</accession>
<evidence type="ECO:0000313" key="1">
    <source>
        <dbReference type="EMBL" id="GBG14594.1"/>
    </source>
</evidence>
<dbReference type="RefSeq" id="WP_109015786.1">
    <property type="nucleotide sequence ID" value="NZ_BDOQ01000008.1"/>
</dbReference>
<protein>
    <submittedName>
        <fullName evidence="1">Porin</fullName>
    </submittedName>
</protein>
<keyword evidence="2" id="KW-1185">Reference proteome</keyword>
<name>A0A2R5FDD5_9PROT</name>
<sequence length="113" mass="12380">MNTKPAEAPKDMPEALERIRALEAQLATARVDAVREVVGLMAVEGSAFYYNQPNNYGVITVGFMTGEGDPWQIYRGPEIQAQYKGGLQGSGRWTLNEAFVTQLVARMDSAKGL</sequence>
<dbReference type="Proteomes" id="UP000245081">
    <property type="component" value="Unassembled WGS sequence"/>
</dbReference>
<dbReference type="AlphaFoldDB" id="A0A2R5FDD5"/>
<comment type="caution">
    <text evidence="1">The sequence shown here is derived from an EMBL/GenBank/DDBJ whole genome shotgun (WGS) entry which is preliminary data.</text>
</comment>